<dbReference type="Pfam" id="PF01853">
    <property type="entry name" value="MOZ_SAS"/>
    <property type="match status" value="2"/>
</dbReference>
<evidence type="ECO:0000256" key="3">
    <source>
        <dbReference type="ARBA" id="ARBA00022723"/>
    </source>
</evidence>
<feature type="region of interest" description="Disordered" evidence="11">
    <location>
        <begin position="310"/>
        <end position="368"/>
    </location>
</feature>
<dbReference type="OrthoDB" id="787137at2759"/>
<dbReference type="InParanoid" id="A0A0C3JWC9"/>
<feature type="active site" description="Proton donor/acceptor" evidence="10">
    <location>
        <position position="260"/>
    </location>
</feature>
<feature type="domain" description="MYST-type HAT" evidence="12">
    <location>
        <begin position="15"/>
        <end position="458"/>
    </location>
</feature>
<evidence type="ECO:0000256" key="2">
    <source>
        <dbReference type="ARBA" id="ARBA00022679"/>
    </source>
</evidence>
<keyword evidence="2" id="KW-0808">Transferase</keyword>
<keyword evidence="9" id="KW-0012">Acyltransferase</keyword>
<dbReference type="PROSITE" id="PS51726">
    <property type="entry name" value="MYST_HAT"/>
    <property type="match status" value="1"/>
</dbReference>
<dbReference type="InterPro" id="IPR002717">
    <property type="entry name" value="HAT_MYST-type"/>
</dbReference>
<dbReference type="EMBL" id="KN831986">
    <property type="protein sequence ID" value="KIO01742.1"/>
    <property type="molecule type" value="Genomic_DNA"/>
</dbReference>
<evidence type="ECO:0000256" key="1">
    <source>
        <dbReference type="ARBA" id="ARBA00004123"/>
    </source>
</evidence>
<organism evidence="13 14">
    <name type="scientific">Pisolithus tinctorius Marx 270</name>
    <dbReference type="NCBI Taxonomy" id="870435"/>
    <lineage>
        <taxon>Eukaryota</taxon>
        <taxon>Fungi</taxon>
        <taxon>Dikarya</taxon>
        <taxon>Basidiomycota</taxon>
        <taxon>Agaricomycotina</taxon>
        <taxon>Agaricomycetes</taxon>
        <taxon>Agaricomycetidae</taxon>
        <taxon>Boletales</taxon>
        <taxon>Sclerodermatineae</taxon>
        <taxon>Pisolithaceae</taxon>
        <taxon>Pisolithus</taxon>
    </lineage>
</organism>
<dbReference type="GO" id="GO:0008270">
    <property type="term" value="F:zinc ion binding"/>
    <property type="evidence" value="ECO:0007669"/>
    <property type="project" value="UniProtKB-KW"/>
</dbReference>
<dbReference type="PANTHER" id="PTHR10615:SF219">
    <property type="entry name" value="HISTONE ACETYLTRANSFERASE KAT5"/>
    <property type="match status" value="1"/>
</dbReference>
<keyword evidence="6" id="KW-0805">Transcription regulation</keyword>
<dbReference type="AlphaFoldDB" id="A0A0C3JWC9"/>
<keyword evidence="4" id="KW-0863">Zinc-finger</keyword>
<dbReference type="Pfam" id="PF17772">
    <property type="entry name" value="zf-MYST"/>
    <property type="match status" value="1"/>
</dbReference>
<keyword evidence="5" id="KW-0862">Zinc</keyword>
<dbReference type="STRING" id="870435.A0A0C3JWC9"/>
<dbReference type="Gene3D" id="3.40.630.30">
    <property type="match status" value="1"/>
</dbReference>
<proteinExistence type="predicted"/>
<dbReference type="InterPro" id="IPR050603">
    <property type="entry name" value="MYST_HAT"/>
</dbReference>
<evidence type="ECO:0000256" key="10">
    <source>
        <dbReference type="PIRSR" id="PIRSR602717-51"/>
    </source>
</evidence>
<dbReference type="Gene3D" id="3.30.60.60">
    <property type="entry name" value="N-acetyl transferase-like"/>
    <property type="match status" value="1"/>
</dbReference>
<evidence type="ECO:0000313" key="14">
    <source>
        <dbReference type="Proteomes" id="UP000054217"/>
    </source>
</evidence>
<accession>A0A0C3JWC9</accession>
<keyword evidence="3" id="KW-0479">Metal-binding</keyword>
<reference evidence="13 14" key="1">
    <citation type="submission" date="2014-04" db="EMBL/GenBank/DDBJ databases">
        <authorList>
            <consortium name="DOE Joint Genome Institute"/>
            <person name="Kuo A."/>
            <person name="Kohler A."/>
            <person name="Costa M.D."/>
            <person name="Nagy L.G."/>
            <person name="Floudas D."/>
            <person name="Copeland A."/>
            <person name="Barry K.W."/>
            <person name="Cichocki N."/>
            <person name="Veneault-Fourrey C."/>
            <person name="LaButti K."/>
            <person name="Lindquist E.A."/>
            <person name="Lipzen A."/>
            <person name="Lundell T."/>
            <person name="Morin E."/>
            <person name="Murat C."/>
            <person name="Sun H."/>
            <person name="Tunlid A."/>
            <person name="Henrissat B."/>
            <person name="Grigoriev I.V."/>
            <person name="Hibbett D.S."/>
            <person name="Martin F."/>
            <person name="Nordberg H.P."/>
            <person name="Cantor M.N."/>
            <person name="Hua S.X."/>
        </authorList>
    </citation>
    <scope>NUCLEOTIDE SEQUENCE [LARGE SCALE GENOMIC DNA]</scope>
    <source>
        <strain evidence="13 14">Marx 270</strain>
    </source>
</reference>
<dbReference type="PANTHER" id="PTHR10615">
    <property type="entry name" value="HISTONE ACETYLTRANSFERASE"/>
    <property type="match status" value="1"/>
</dbReference>
<reference evidence="14" key="2">
    <citation type="submission" date="2015-01" db="EMBL/GenBank/DDBJ databases">
        <title>Evolutionary Origins and Diversification of the Mycorrhizal Mutualists.</title>
        <authorList>
            <consortium name="DOE Joint Genome Institute"/>
            <consortium name="Mycorrhizal Genomics Consortium"/>
            <person name="Kohler A."/>
            <person name="Kuo A."/>
            <person name="Nagy L.G."/>
            <person name="Floudas D."/>
            <person name="Copeland A."/>
            <person name="Barry K.W."/>
            <person name="Cichocki N."/>
            <person name="Veneault-Fourrey C."/>
            <person name="LaButti K."/>
            <person name="Lindquist E.A."/>
            <person name="Lipzen A."/>
            <person name="Lundell T."/>
            <person name="Morin E."/>
            <person name="Murat C."/>
            <person name="Riley R."/>
            <person name="Ohm R."/>
            <person name="Sun H."/>
            <person name="Tunlid A."/>
            <person name="Henrissat B."/>
            <person name="Grigoriev I.V."/>
            <person name="Hibbett D.S."/>
            <person name="Martin F."/>
        </authorList>
    </citation>
    <scope>NUCLEOTIDE SEQUENCE [LARGE SCALE GENOMIC DNA]</scope>
    <source>
        <strain evidence="14">Marx 270</strain>
    </source>
</reference>
<dbReference type="HOGENOM" id="CLU_011815_7_1_1"/>
<sequence>MSEEDELEVQHRQITARRNFDKVNFGQWQIKTWYFSPYPLTESELEDPATAYRIGRPPKISGVQRTTLRSHGRTSDLLAGGLTRSHLTGEKSVLWVCDRCFKYMAEGPVWEMHVRKCDRRHPPGRKVYQRGAHTIWEIDGAIEKLYCQNLSLFGKFFIDVKTLFFDCDNFLFYILTDADSQRDHVLGFFSKEKYSYDDYNLACIVVLPPYQRKGYGMLMIEFSTYPSSILSYLRLTYKLVYTCHLGYELSRRAGKIGTPERPLSDLGLRSYLTYWVATIIRFLRRLLSVLPNDCAQVTTDGSVPIFSQGVMSTHHKRKRAPKGFDGELPHPPTSPSFYQYASHSLTPPTSTSATKPTSTPAPAPVPGMHNAFRKIITTPNPDGSATSHVVVRCTLADIARATNLRVEDAAFALAECGLLERVRVQSERVVMAITREMVEAVARERHVKEMCLSLAHVL</sequence>
<keyword evidence="8" id="KW-0539">Nucleus</keyword>
<feature type="compositionally biased region" description="Low complexity" evidence="11">
    <location>
        <begin position="346"/>
        <end position="358"/>
    </location>
</feature>
<evidence type="ECO:0000256" key="4">
    <source>
        <dbReference type="ARBA" id="ARBA00022771"/>
    </source>
</evidence>
<dbReference type="Proteomes" id="UP000054217">
    <property type="component" value="Unassembled WGS sequence"/>
</dbReference>
<comment type="subcellular location">
    <subcellularLocation>
        <location evidence="1">Nucleus</location>
    </subcellularLocation>
</comment>
<dbReference type="InterPro" id="IPR040706">
    <property type="entry name" value="Zf-MYST"/>
</dbReference>
<evidence type="ECO:0000259" key="12">
    <source>
        <dbReference type="PROSITE" id="PS51726"/>
    </source>
</evidence>
<keyword evidence="7" id="KW-0804">Transcription</keyword>
<dbReference type="GO" id="GO:0046972">
    <property type="term" value="F:histone H4K16 acetyltransferase activity"/>
    <property type="evidence" value="ECO:0007669"/>
    <property type="project" value="TreeGrafter"/>
</dbReference>
<evidence type="ECO:0000256" key="11">
    <source>
        <dbReference type="SAM" id="MobiDB-lite"/>
    </source>
</evidence>
<evidence type="ECO:0000256" key="9">
    <source>
        <dbReference type="ARBA" id="ARBA00023315"/>
    </source>
</evidence>
<dbReference type="InterPro" id="IPR016181">
    <property type="entry name" value="Acyl_CoA_acyltransferase"/>
</dbReference>
<dbReference type="GO" id="GO:0035267">
    <property type="term" value="C:NuA4 histone acetyltransferase complex"/>
    <property type="evidence" value="ECO:0007669"/>
    <property type="project" value="TreeGrafter"/>
</dbReference>
<evidence type="ECO:0000256" key="5">
    <source>
        <dbReference type="ARBA" id="ARBA00022833"/>
    </source>
</evidence>
<keyword evidence="14" id="KW-1185">Reference proteome</keyword>
<dbReference type="GO" id="GO:0005634">
    <property type="term" value="C:nucleus"/>
    <property type="evidence" value="ECO:0007669"/>
    <property type="project" value="UniProtKB-SubCell"/>
</dbReference>
<evidence type="ECO:0000256" key="6">
    <source>
        <dbReference type="ARBA" id="ARBA00023015"/>
    </source>
</evidence>
<dbReference type="GO" id="GO:0006355">
    <property type="term" value="P:regulation of DNA-templated transcription"/>
    <property type="evidence" value="ECO:0007669"/>
    <property type="project" value="InterPro"/>
</dbReference>
<dbReference type="CDD" id="cd04301">
    <property type="entry name" value="NAT_SF"/>
    <property type="match status" value="1"/>
</dbReference>
<dbReference type="SUPFAM" id="SSF55729">
    <property type="entry name" value="Acyl-CoA N-acyltransferases (Nat)"/>
    <property type="match status" value="1"/>
</dbReference>
<protein>
    <recommendedName>
        <fullName evidence="12">MYST-type HAT domain-containing protein</fullName>
    </recommendedName>
</protein>
<evidence type="ECO:0000256" key="8">
    <source>
        <dbReference type="ARBA" id="ARBA00023242"/>
    </source>
</evidence>
<evidence type="ECO:0000256" key="7">
    <source>
        <dbReference type="ARBA" id="ARBA00023163"/>
    </source>
</evidence>
<feature type="compositionally biased region" description="Polar residues" evidence="11">
    <location>
        <begin position="335"/>
        <end position="345"/>
    </location>
</feature>
<evidence type="ECO:0000313" key="13">
    <source>
        <dbReference type="EMBL" id="KIO01742.1"/>
    </source>
</evidence>
<gene>
    <name evidence="13" type="ORF">M404DRAFT_149504</name>
</gene>
<name>A0A0C3JWC9_PISTI</name>